<feature type="domain" description="Acyltransferase 3" evidence="2">
    <location>
        <begin position="8"/>
        <end position="352"/>
    </location>
</feature>
<evidence type="ECO:0000313" key="4">
    <source>
        <dbReference type="Proteomes" id="UP000676565"/>
    </source>
</evidence>
<keyword evidence="1" id="KW-0472">Membrane</keyword>
<dbReference type="RefSeq" id="WP_210652766.1">
    <property type="nucleotide sequence ID" value="NZ_JAGKQQ010000001.1"/>
</dbReference>
<feature type="transmembrane region" description="Helical" evidence="1">
    <location>
        <begin position="312"/>
        <end position="329"/>
    </location>
</feature>
<feature type="transmembrane region" description="Helical" evidence="1">
    <location>
        <begin position="189"/>
        <end position="204"/>
    </location>
</feature>
<proteinExistence type="predicted"/>
<dbReference type="EMBL" id="JAGKQQ010000001">
    <property type="protein sequence ID" value="MBP3954647.1"/>
    <property type="molecule type" value="Genomic_DNA"/>
</dbReference>
<comment type="caution">
    <text evidence="3">The sequence shown here is derived from an EMBL/GenBank/DDBJ whole genome shotgun (WGS) entry which is preliminary data.</text>
</comment>
<protein>
    <submittedName>
        <fullName evidence="3">Acyltransferase</fullName>
    </submittedName>
</protein>
<keyword evidence="1" id="KW-1133">Transmembrane helix</keyword>
<dbReference type="Proteomes" id="UP000676565">
    <property type="component" value="Unassembled WGS sequence"/>
</dbReference>
<dbReference type="PANTHER" id="PTHR23028">
    <property type="entry name" value="ACETYLTRANSFERASE"/>
    <property type="match status" value="1"/>
</dbReference>
<reference evidence="3 4" key="1">
    <citation type="submission" date="2021-04" db="EMBL/GenBank/DDBJ databases">
        <authorList>
            <person name="Ivanova A."/>
        </authorList>
    </citation>
    <scope>NUCLEOTIDE SEQUENCE [LARGE SCALE GENOMIC DNA]</scope>
    <source>
        <strain evidence="3 4">G18</strain>
    </source>
</reference>
<feature type="transmembrane region" description="Helical" evidence="1">
    <location>
        <begin position="210"/>
        <end position="229"/>
    </location>
</feature>
<keyword evidence="1" id="KW-0812">Transmembrane</keyword>
<feature type="transmembrane region" description="Helical" evidence="1">
    <location>
        <begin position="92"/>
        <end position="115"/>
    </location>
</feature>
<dbReference type="Pfam" id="PF01757">
    <property type="entry name" value="Acyl_transf_3"/>
    <property type="match status" value="1"/>
</dbReference>
<feature type="transmembrane region" description="Helical" evidence="1">
    <location>
        <begin position="279"/>
        <end position="300"/>
    </location>
</feature>
<evidence type="ECO:0000313" key="3">
    <source>
        <dbReference type="EMBL" id="MBP3954647.1"/>
    </source>
</evidence>
<accession>A0ABS5BLR7</accession>
<keyword evidence="3" id="KW-0808">Transferase</keyword>
<name>A0ABS5BLR7_9BACT</name>
<feature type="transmembrane region" description="Helical" evidence="1">
    <location>
        <begin position="163"/>
        <end position="182"/>
    </location>
</feature>
<evidence type="ECO:0000259" key="2">
    <source>
        <dbReference type="Pfam" id="PF01757"/>
    </source>
</evidence>
<dbReference type="GO" id="GO:0016746">
    <property type="term" value="F:acyltransferase activity"/>
    <property type="evidence" value="ECO:0007669"/>
    <property type="project" value="UniProtKB-KW"/>
</dbReference>
<keyword evidence="3" id="KW-0012">Acyltransferase</keyword>
<dbReference type="InterPro" id="IPR050879">
    <property type="entry name" value="Acyltransferase_3"/>
</dbReference>
<gene>
    <name evidence="3" type="ORF">J8F10_05040</name>
</gene>
<dbReference type="PANTHER" id="PTHR23028:SF134">
    <property type="entry name" value="PUTATIVE (AFU_ORTHOLOGUE AFUA_4G08520)-RELATED"/>
    <property type="match status" value="1"/>
</dbReference>
<feature type="transmembrane region" description="Helical" evidence="1">
    <location>
        <begin position="341"/>
        <end position="360"/>
    </location>
</feature>
<feature type="transmembrane region" description="Helical" evidence="1">
    <location>
        <begin position="241"/>
        <end position="259"/>
    </location>
</feature>
<feature type="transmembrane region" description="Helical" evidence="1">
    <location>
        <begin position="52"/>
        <end position="71"/>
    </location>
</feature>
<sequence>MNTRPHVPWLSHMRGLSSLVVCAAHTYNAMVSPVTGLEFTGDKWMGALSYLAVYVFFVISGYSIALSILSNKDRNAGRFAAREFAADRLARLVPPLVAALLVTVGVYLLVVGLALNGAGSYQLGGEKFLLRNKVALGWKDIATPLVFLQTVWLPHGVGMNGSLWSLSFEFWFYVMAGLFTLVAVNRDPRAALLLLLLGTGYYYSNGTGRFHLWYLPVWCAGCLMAVGYHHERLSARPLVRALLAALALASVAVLVRAVARYGVTVFDVYRPGVPTPLVYAALSVVIALLCGSAAVGRLGLGRVFNWASEYSYTLYVVHFPLLLLAMSLFRPVTHGWGFGPMLAVGTGIFVAINAFAYLLSRVVENRRTFRPVFQRAVRALAPERLSGAVTRALFRRLRHVPR</sequence>
<keyword evidence="4" id="KW-1185">Reference proteome</keyword>
<evidence type="ECO:0000256" key="1">
    <source>
        <dbReference type="SAM" id="Phobius"/>
    </source>
</evidence>
<dbReference type="InterPro" id="IPR002656">
    <property type="entry name" value="Acyl_transf_3_dom"/>
</dbReference>
<organism evidence="3 4">
    <name type="scientific">Gemmata palustris</name>
    <dbReference type="NCBI Taxonomy" id="2822762"/>
    <lineage>
        <taxon>Bacteria</taxon>
        <taxon>Pseudomonadati</taxon>
        <taxon>Planctomycetota</taxon>
        <taxon>Planctomycetia</taxon>
        <taxon>Gemmatales</taxon>
        <taxon>Gemmataceae</taxon>
        <taxon>Gemmata</taxon>
    </lineage>
</organism>